<accession>A0A059EBJ4</accession>
<evidence type="ECO:0000313" key="2">
    <source>
        <dbReference type="Proteomes" id="UP000024547"/>
    </source>
</evidence>
<evidence type="ECO:0000313" key="1">
    <source>
        <dbReference type="EMBL" id="KCZ64867.1"/>
    </source>
</evidence>
<name>A0A059EBJ4_9PROT</name>
<dbReference type="EMBL" id="AWFH01000001">
    <property type="protein sequence ID" value="KCZ64867.1"/>
    <property type="molecule type" value="Genomic_DNA"/>
</dbReference>
<proteinExistence type="predicted"/>
<sequence length="71" mass="8242">MVVQASALRLMVEHLFDYARWRDKSIPYFPENKAPDALKHDLQKHFPPEVTDNAAESAARLAHRRYHLNSA</sequence>
<reference evidence="1 2" key="1">
    <citation type="journal article" date="2014" name="Antonie Van Leeuwenhoek">
        <title>Hyphomonas beringensis sp. nov. and Hyphomonas chukchiensis sp. nov., isolated from surface seawater of the Bering Sea and Chukchi Sea.</title>
        <authorList>
            <person name="Li C."/>
            <person name="Lai Q."/>
            <person name="Li G."/>
            <person name="Dong C."/>
            <person name="Wang J."/>
            <person name="Liao Y."/>
            <person name="Shao Z."/>
        </authorList>
    </citation>
    <scope>NUCLEOTIDE SEQUENCE [LARGE SCALE GENOMIC DNA]</scope>
    <source>
        <strain evidence="1 2">22II1-22F38</strain>
    </source>
</reference>
<protein>
    <submittedName>
        <fullName evidence="1">Uncharacterized protein</fullName>
    </submittedName>
</protein>
<comment type="caution">
    <text evidence="1">The sequence shown here is derived from an EMBL/GenBank/DDBJ whole genome shotgun (WGS) entry which is preliminary data.</text>
</comment>
<gene>
    <name evidence="1" type="ORF">HY36_00410</name>
</gene>
<keyword evidence="2" id="KW-1185">Reference proteome</keyword>
<dbReference type="Proteomes" id="UP000024547">
    <property type="component" value="Unassembled WGS sequence"/>
</dbReference>
<organism evidence="1 2">
    <name type="scientific">Hyphomonas atlantica</name>
    <dbReference type="NCBI Taxonomy" id="1280948"/>
    <lineage>
        <taxon>Bacteria</taxon>
        <taxon>Pseudomonadati</taxon>
        <taxon>Pseudomonadota</taxon>
        <taxon>Alphaproteobacteria</taxon>
        <taxon>Hyphomonadales</taxon>
        <taxon>Hyphomonadaceae</taxon>
        <taxon>Hyphomonas</taxon>
    </lineage>
</organism>
<dbReference type="AlphaFoldDB" id="A0A059EBJ4"/>
<dbReference type="STRING" id="1280948.HY36_00410"/>